<feature type="region of interest" description="Disordered" evidence="1">
    <location>
        <begin position="245"/>
        <end position="264"/>
    </location>
</feature>
<dbReference type="PANTHER" id="PTHR21505">
    <property type="entry name" value="MADF DOMAIN-CONTAINING PROTEIN-RELATED"/>
    <property type="match status" value="1"/>
</dbReference>
<evidence type="ECO:0000313" key="3">
    <source>
        <dbReference type="EMBL" id="KPJ08474.1"/>
    </source>
</evidence>
<gene>
    <name evidence="3" type="ORF">RR48_12227</name>
</gene>
<organism evidence="3 4">
    <name type="scientific">Papilio machaon</name>
    <name type="common">Old World swallowtail butterfly</name>
    <dbReference type="NCBI Taxonomy" id="76193"/>
    <lineage>
        <taxon>Eukaryota</taxon>
        <taxon>Metazoa</taxon>
        <taxon>Ecdysozoa</taxon>
        <taxon>Arthropoda</taxon>
        <taxon>Hexapoda</taxon>
        <taxon>Insecta</taxon>
        <taxon>Pterygota</taxon>
        <taxon>Neoptera</taxon>
        <taxon>Endopterygota</taxon>
        <taxon>Lepidoptera</taxon>
        <taxon>Glossata</taxon>
        <taxon>Ditrysia</taxon>
        <taxon>Papilionoidea</taxon>
        <taxon>Papilionidae</taxon>
        <taxon>Papilioninae</taxon>
        <taxon>Papilio</taxon>
    </lineage>
</organism>
<sequence>MENVSAFCGTNMEDVLCLSEREFTSYFISIYRELPTLWNTKSRDYTDKHKRKIALTKMTNLLKMIRPNITENDVKKKINILRTSYKREENKIIKSMASGSQDSYVPSLWYYNHLQFLHEEDGEDGEKEISIILDQQESSSSHSSISSPLKSSQPVQRKKKKKDDSQHNFMMLDRDHVKRPENEYEVMATNWAYKLERMTANQRRLAEKFINEILFEGEEGNLNRHSVVINPNSTQSISSTPLITIQSSENPISQKSLVPPKQTT</sequence>
<name>A0A194QT28_PAPMA</name>
<feature type="domain" description="MADF" evidence="2">
    <location>
        <begin position="26"/>
        <end position="122"/>
    </location>
</feature>
<proteinExistence type="predicted"/>
<dbReference type="PANTHER" id="PTHR21505:SF8">
    <property type="entry name" value="DPT-YFP REPRESSOR BY OVEREXPRESSION, ISOFORM D-RELATED"/>
    <property type="match status" value="1"/>
</dbReference>
<dbReference type="SMART" id="SM00595">
    <property type="entry name" value="MADF"/>
    <property type="match status" value="1"/>
</dbReference>
<dbReference type="PROSITE" id="PS51029">
    <property type="entry name" value="MADF"/>
    <property type="match status" value="1"/>
</dbReference>
<evidence type="ECO:0000259" key="2">
    <source>
        <dbReference type="PROSITE" id="PS51029"/>
    </source>
</evidence>
<feature type="compositionally biased region" description="Basic and acidic residues" evidence="1">
    <location>
        <begin position="162"/>
        <end position="173"/>
    </location>
</feature>
<dbReference type="Pfam" id="PF10545">
    <property type="entry name" value="MADF_DNA_bdg"/>
    <property type="match status" value="1"/>
</dbReference>
<evidence type="ECO:0000313" key="4">
    <source>
        <dbReference type="Proteomes" id="UP000053240"/>
    </source>
</evidence>
<feature type="region of interest" description="Disordered" evidence="1">
    <location>
        <begin position="135"/>
        <end position="173"/>
    </location>
</feature>
<keyword evidence="4" id="KW-1185">Reference proteome</keyword>
<dbReference type="Proteomes" id="UP000053240">
    <property type="component" value="Unassembled WGS sequence"/>
</dbReference>
<dbReference type="InParanoid" id="A0A194QT28"/>
<accession>A0A194QT28</accession>
<dbReference type="KEGG" id="pmac:106717918"/>
<dbReference type="OrthoDB" id="6152242at2759"/>
<evidence type="ECO:0000256" key="1">
    <source>
        <dbReference type="SAM" id="MobiDB-lite"/>
    </source>
</evidence>
<dbReference type="FunCoup" id="A0A194QT28">
    <property type="interactions" value="15"/>
</dbReference>
<reference evidence="3 4" key="1">
    <citation type="journal article" date="2015" name="Nat. Commun.">
        <title>Outbred genome sequencing and CRISPR/Cas9 gene editing in butterflies.</title>
        <authorList>
            <person name="Li X."/>
            <person name="Fan D."/>
            <person name="Zhang W."/>
            <person name="Liu G."/>
            <person name="Zhang L."/>
            <person name="Zhao L."/>
            <person name="Fang X."/>
            <person name="Chen L."/>
            <person name="Dong Y."/>
            <person name="Chen Y."/>
            <person name="Ding Y."/>
            <person name="Zhao R."/>
            <person name="Feng M."/>
            <person name="Zhu Y."/>
            <person name="Feng Y."/>
            <person name="Jiang X."/>
            <person name="Zhu D."/>
            <person name="Xiang H."/>
            <person name="Feng X."/>
            <person name="Li S."/>
            <person name="Wang J."/>
            <person name="Zhang G."/>
            <person name="Kronforst M.R."/>
            <person name="Wang W."/>
        </authorList>
    </citation>
    <scope>NUCLEOTIDE SEQUENCE [LARGE SCALE GENOMIC DNA]</scope>
    <source>
        <strain evidence="3">Ya'a_city_454_Pm</strain>
        <tissue evidence="3">Whole body</tissue>
    </source>
</reference>
<protein>
    <recommendedName>
        <fullName evidence="2">MADF domain-containing protein</fullName>
    </recommendedName>
</protein>
<dbReference type="AlphaFoldDB" id="A0A194QT28"/>
<dbReference type="InterPro" id="IPR006578">
    <property type="entry name" value="MADF-dom"/>
</dbReference>
<feature type="compositionally biased region" description="Low complexity" evidence="1">
    <location>
        <begin position="138"/>
        <end position="152"/>
    </location>
</feature>
<dbReference type="EMBL" id="KQ461154">
    <property type="protein sequence ID" value="KPJ08474.1"/>
    <property type="molecule type" value="Genomic_DNA"/>
</dbReference>